<dbReference type="Pfam" id="PF12704">
    <property type="entry name" value="MacB_PCD"/>
    <property type="match status" value="1"/>
</dbReference>
<dbReference type="InterPro" id="IPR025857">
    <property type="entry name" value="MacB_PCD"/>
</dbReference>
<accession>A0A9D1Q938</accession>
<keyword evidence="2" id="KW-1003">Cell membrane</keyword>
<feature type="transmembrane region" description="Helical" evidence="7">
    <location>
        <begin position="360"/>
        <end position="385"/>
    </location>
</feature>
<dbReference type="PANTHER" id="PTHR30572:SF4">
    <property type="entry name" value="ABC TRANSPORTER PERMEASE YTRF"/>
    <property type="match status" value="1"/>
</dbReference>
<dbReference type="InterPro" id="IPR050250">
    <property type="entry name" value="Macrolide_Exporter_MacB"/>
</dbReference>
<feature type="transmembrane region" description="Helical" evidence="7">
    <location>
        <begin position="21"/>
        <end position="42"/>
    </location>
</feature>
<feature type="transmembrane region" description="Helical" evidence="7">
    <location>
        <begin position="316"/>
        <end position="340"/>
    </location>
</feature>
<keyword evidence="5 7" id="KW-0472">Membrane</keyword>
<keyword evidence="3 7" id="KW-0812">Transmembrane</keyword>
<evidence type="ECO:0000259" key="9">
    <source>
        <dbReference type="Pfam" id="PF12704"/>
    </source>
</evidence>
<evidence type="ECO:0000313" key="10">
    <source>
        <dbReference type="EMBL" id="HIW08917.1"/>
    </source>
</evidence>
<dbReference type="GO" id="GO:0005886">
    <property type="term" value="C:plasma membrane"/>
    <property type="evidence" value="ECO:0007669"/>
    <property type="project" value="UniProtKB-SubCell"/>
</dbReference>
<keyword evidence="4 7" id="KW-1133">Transmembrane helix</keyword>
<evidence type="ECO:0000256" key="1">
    <source>
        <dbReference type="ARBA" id="ARBA00004651"/>
    </source>
</evidence>
<feature type="domain" description="MacB-like periplasmic core" evidence="9">
    <location>
        <begin position="21"/>
        <end position="238"/>
    </location>
</feature>
<evidence type="ECO:0000256" key="6">
    <source>
        <dbReference type="ARBA" id="ARBA00038076"/>
    </source>
</evidence>
<reference evidence="10" key="2">
    <citation type="submission" date="2021-04" db="EMBL/GenBank/DDBJ databases">
        <authorList>
            <person name="Gilroy R."/>
        </authorList>
    </citation>
    <scope>NUCLEOTIDE SEQUENCE</scope>
    <source>
        <strain evidence="10">ChiHcolR34-3080</strain>
    </source>
</reference>
<name>A0A9D1Q938_9FIRM</name>
<evidence type="ECO:0000256" key="5">
    <source>
        <dbReference type="ARBA" id="ARBA00023136"/>
    </source>
</evidence>
<evidence type="ECO:0000256" key="4">
    <source>
        <dbReference type="ARBA" id="ARBA00022989"/>
    </source>
</evidence>
<comment type="subcellular location">
    <subcellularLocation>
        <location evidence="1">Cell membrane</location>
        <topology evidence="1">Multi-pass membrane protein</topology>
    </subcellularLocation>
</comment>
<comment type="caution">
    <text evidence="10">The sequence shown here is derived from an EMBL/GenBank/DDBJ whole genome shotgun (WGS) entry which is preliminary data.</text>
</comment>
<evidence type="ECO:0000313" key="11">
    <source>
        <dbReference type="Proteomes" id="UP000823933"/>
    </source>
</evidence>
<evidence type="ECO:0000256" key="3">
    <source>
        <dbReference type="ARBA" id="ARBA00022692"/>
    </source>
</evidence>
<reference evidence="10" key="1">
    <citation type="journal article" date="2021" name="PeerJ">
        <title>Extensive microbial diversity within the chicken gut microbiome revealed by metagenomics and culture.</title>
        <authorList>
            <person name="Gilroy R."/>
            <person name="Ravi A."/>
            <person name="Getino M."/>
            <person name="Pursley I."/>
            <person name="Horton D.L."/>
            <person name="Alikhan N.F."/>
            <person name="Baker D."/>
            <person name="Gharbi K."/>
            <person name="Hall N."/>
            <person name="Watson M."/>
            <person name="Adriaenssens E.M."/>
            <person name="Foster-Nyarko E."/>
            <person name="Jarju S."/>
            <person name="Secka A."/>
            <person name="Antonio M."/>
            <person name="Oren A."/>
            <person name="Chaudhuri R.R."/>
            <person name="La Ragione R."/>
            <person name="Hildebrand F."/>
            <person name="Pallen M.J."/>
        </authorList>
    </citation>
    <scope>NUCLEOTIDE SEQUENCE</scope>
    <source>
        <strain evidence="10">ChiHcolR34-3080</strain>
    </source>
</reference>
<organism evidence="10 11">
    <name type="scientific">Candidatus Faecalibacterium intestinigallinarum</name>
    <dbReference type="NCBI Taxonomy" id="2838581"/>
    <lineage>
        <taxon>Bacteria</taxon>
        <taxon>Bacillati</taxon>
        <taxon>Bacillota</taxon>
        <taxon>Clostridia</taxon>
        <taxon>Eubacteriales</taxon>
        <taxon>Oscillospiraceae</taxon>
        <taxon>Faecalibacterium</taxon>
    </lineage>
</organism>
<dbReference type="EMBL" id="DXHQ01000071">
    <property type="protein sequence ID" value="HIW08917.1"/>
    <property type="molecule type" value="Genomic_DNA"/>
</dbReference>
<dbReference type="GO" id="GO:0022857">
    <property type="term" value="F:transmembrane transporter activity"/>
    <property type="evidence" value="ECO:0007669"/>
    <property type="project" value="TreeGrafter"/>
</dbReference>
<dbReference type="PANTHER" id="PTHR30572">
    <property type="entry name" value="MEMBRANE COMPONENT OF TRANSPORTER-RELATED"/>
    <property type="match status" value="1"/>
</dbReference>
<feature type="domain" description="ABC3 transporter permease C-terminal" evidence="8">
    <location>
        <begin position="275"/>
        <end position="395"/>
    </location>
</feature>
<dbReference type="Pfam" id="PF02687">
    <property type="entry name" value="FtsX"/>
    <property type="match status" value="1"/>
</dbReference>
<comment type="similarity">
    <text evidence="6">Belongs to the ABC-4 integral membrane protein family.</text>
</comment>
<sequence>MLLLDTFVLALKNIWSNKMRTILTMLGIIIGVTAVIVIVGLGNGMTESVRQSFSAMGINSMSVSIWGRNSSRNASVDYMYGVVEDNPHYLRSISPYLQLTGGTVKEGRETYRYTGVYGVNEDYTDMANYTIADGRGLQYMDVKENRYVCVIGDYLAREAFNGNAVGEDIKVGPYRFKIVGVLAAKGSDPELQEGGEDDRIYIPYTVAMKINKTNVVDSYTVIMADENVANQAKATIEEALFAIYQDEDTYYVYSMSELLEQMNQTISMVVMVLTLIAGISLLVGGIGIMNIMLVSVSERTREIGIRKAMGARERTILFQFVVEAGTTSALGGVLGILLGYGLSAAATAMVPMIMPGESVAISPGTNAVLVSFGISVGIGVVFGYLPARRAARLNPIEALRYE</sequence>
<feature type="transmembrane region" description="Helical" evidence="7">
    <location>
        <begin position="268"/>
        <end position="295"/>
    </location>
</feature>
<evidence type="ECO:0000259" key="8">
    <source>
        <dbReference type="Pfam" id="PF02687"/>
    </source>
</evidence>
<dbReference type="AlphaFoldDB" id="A0A9D1Q938"/>
<evidence type="ECO:0000256" key="2">
    <source>
        <dbReference type="ARBA" id="ARBA00022475"/>
    </source>
</evidence>
<dbReference type="Proteomes" id="UP000823933">
    <property type="component" value="Unassembled WGS sequence"/>
</dbReference>
<proteinExistence type="inferred from homology"/>
<protein>
    <submittedName>
        <fullName evidence="10">ABC transporter permease</fullName>
    </submittedName>
</protein>
<evidence type="ECO:0000256" key="7">
    <source>
        <dbReference type="SAM" id="Phobius"/>
    </source>
</evidence>
<dbReference type="InterPro" id="IPR003838">
    <property type="entry name" value="ABC3_permease_C"/>
</dbReference>
<gene>
    <name evidence="10" type="ORF">H9890_05890</name>
</gene>